<gene>
    <name evidence="5" type="ORF">ADIS_0363</name>
</gene>
<dbReference type="Pfam" id="PF08501">
    <property type="entry name" value="Shikimate_dh_N"/>
    <property type="match status" value="1"/>
</dbReference>
<dbReference type="PATRIC" id="fig|1288963.3.peg.364"/>
<keyword evidence="2 5" id="KW-0560">Oxidoreductase</keyword>
<evidence type="ECO:0000256" key="2">
    <source>
        <dbReference type="ARBA" id="ARBA00023002"/>
    </source>
</evidence>
<dbReference type="EC" id="1.1.1.25" evidence="5"/>
<dbReference type="RefSeq" id="WP_010852515.1">
    <property type="nucleotide sequence ID" value="NZ_AQHR01000015.1"/>
</dbReference>
<dbReference type="GO" id="GO:0004764">
    <property type="term" value="F:shikimate 3-dehydrogenase (NADP+) activity"/>
    <property type="evidence" value="ECO:0007669"/>
    <property type="project" value="UniProtKB-EC"/>
</dbReference>
<proteinExistence type="predicted"/>
<dbReference type="GO" id="GO:0019632">
    <property type="term" value="P:shikimate metabolic process"/>
    <property type="evidence" value="ECO:0007669"/>
    <property type="project" value="TreeGrafter"/>
</dbReference>
<sequence length="248" mass="27673">MRKFGLIGYPLSHSFSKKYFSAKFDREGRSDCVYDLYEIDDIQKLREVLDANPELVGLNVTIPYKLQVIPFLDQLDPACEAIGAVNTIKISQGRLLGYNTDYYGFKASLEGWLGGLRPKALVLGTGGASKAVAEALRDLGISFLFVSRHAEVGNDTVVTYQQLKNQGELVDQYHLIINTTPVGTYPSTELTPEVPFNLVDSRHMLYDLVYNPEMTAIMKAMAARGAKVKNGLEMLHLQAESSWEIWNS</sequence>
<evidence type="ECO:0000313" key="6">
    <source>
        <dbReference type="Proteomes" id="UP000013909"/>
    </source>
</evidence>
<dbReference type="InterPro" id="IPR022893">
    <property type="entry name" value="Shikimate_DH_fam"/>
</dbReference>
<dbReference type="GO" id="GO:0009423">
    <property type="term" value="P:chorismate biosynthetic process"/>
    <property type="evidence" value="ECO:0007669"/>
    <property type="project" value="TreeGrafter"/>
</dbReference>
<dbReference type="Proteomes" id="UP000013909">
    <property type="component" value="Unassembled WGS sequence"/>
</dbReference>
<dbReference type="Gene3D" id="3.40.50.720">
    <property type="entry name" value="NAD(P)-binding Rossmann-like Domain"/>
    <property type="match status" value="1"/>
</dbReference>
<comment type="caution">
    <text evidence="5">The sequence shown here is derived from an EMBL/GenBank/DDBJ whole genome shotgun (WGS) entry which is preliminary data.</text>
</comment>
<accession>R7ZYJ7</accession>
<dbReference type="PANTHER" id="PTHR21089:SF1">
    <property type="entry name" value="BIFUNCTIONAL 3-DEHYDROQUINATE DEHYDRATASE_SHIKIMATE DEHYDROGENASE, CHLOROPLASTIC"/>
    <property type="match status" value="1"/>
</dbReference>
<reference evidence="5 6" key="1">
    <citation type="submission" date="2013-02" db="EMBL/GenBank/DDBJ databases">
        <title>A novel strain isolated from Lonar lake, Maharashtra, India.</title>
        <authorList>
            <person name="Singh A."/>
        </authorList>
    </citation>
    <scope>NUCLEOTIDE SEQUENCE [LARGE SCALE GENOMIC DNA]</scope>
    <source>
        <strain evidence="5 6">AK24</strain>
    </source>
</reference>
<dbReference type="InterPro" id="IPR036291">
    <property type="entry name" value="NAD(P)-bd_dom_sf"/>
</dbReference>
<dbReference type="STRING" id="1232681.ADIS_0363"/>
<dbReference type="OrthoDB" id="9792692at2"/>
<evidence type="ECO:0000313" key="5">
    <source>
        <dbReference type="EMBL" id="EON79134.1"/>
    </source>
</evidence>
<keyword evidence="3" id="KW-0028">Amino-acid biosynthesis</keyword>
<dbReference type="GO" id="GO:0009073">
    <property type="term" value="P:aromatic amino acid family biosynthetic process"/>
    <property type="evidence" value="ECO:0007669"/>
    <property type="project" value="UniProtKB-KW"/>
</dbReference>
<dbReference type="Gene3D" id="3.40.50.10860">
    <property type="entry name" value="Leucine Dehydrogenase, chain A, domain 1"/>
    <property type="match status" value="1"/>
</dbReference>
<keyword evidence="6" id="KW-1185">Reference proteome</keyword>
<keyword evidence="3" id="KW-0057">Aromatic amino acid biosynthesis</keyword>
<dbReference type="AlphaFoldDB" id="R7ZYJ7"/>
<dbReference type="SUPFAM" id="SSF53223">
    <property type="entry name" value="Aminoacid dehydrogenase-like, N-terminal domain"/>
    <property type="match status" value="1"/>
</dbReference>
<evidence type="ECO:0000259" key="4">
    <source>
        <dbReference type="Pfam" id="PF08501"/>
    </source>
</evidence>
<organism evidence="5 6">
    <name type="scientific">Lunatimonas lonarensis</name>
    <dbReference type="NCBI Taxonomy" id="1232681"/>
    <lineage>
        <taxon>Bacteria</taxon>
        <taxon>Pseudomonadati</taxon>
        <taxon>Bacteroidota</taxon>
        <taxon>Cytophagia</taxon>
        <taxon>Cytophagales</taxon>
        <taxon>Cyclobacteriaceae</taxon>
    </lineage>
</organism>
<evidence type="ECO:0000256" key="3">
    <source>
        <dbReference type="ARBA" id="ARBA00023141"/>
    </source>
</evidence>
<protein>
    <submittedName>
        <fullName evidence="5">Shikimate 5-dehydrogenase I alpha</fullName>
        <ecNumber evidence="5">1.1.1.25</ecNumber>
    </submittedName>
</protein>
<feature type="domain" description="Shikimate dehydrogenase substrate binding N-terminal" evidence="4">
    <location>
        <begin position="6"/>
        <end position="88"/>
    </location>
</feature>
<comment type="pathway">
    <text evidence="1">Metabolic intermediate biosynthesis; chorismate biosynthesis; chorismate from D-erythrose 4-phosphate and phosphoenolpyruvate: step 4/7.</text>
</comment>
<name>R7ZYJ7_9BACT</name>
<dbReference type="EMBL" id="AQHR01000015">
    <property type="protein sequence ID" value="EON79134.1"/>
    <property type="molecule type" value="Genomic_DNA"/>
</dbReference>
<dbReference type="PANTHER" id="PTHR21089">
    <property type="entry name" value="SHIKIMATE DEHYDROGENASE"/>
    <property type="match status" value="1"/>
</dbReference>
<dbReference type="CDD" id="cd01065">
    <property type="entry name" value="NAD_bind_Shikimate_DH"/>
    <property type="match status" value="1"/>
</dbReference>
<dbReference type="InterPro" id="IPR013708">
    <property type="entry name" value="Shikimate_DH-bd_N"/>
</dbReference>
<dbReference type="GO" id="GO:0005829">
    <property type="term" value="C:cytosol"/>
    <property type="evidence" value="ECO:0007669"/>
    <property type="project" value="TreeGrafter"/>
</dbReference>
<dbReference type="SUPFAM" id="SSF51735">
    <property type="entry name" value="NAD(P)-binding Rossmann-fold domains"/>
    <property type="match status" value="1"/>
</dbReference>
<evidence type="ECO:0000256" key="1">
    <source>
        <dbReference type="ARBA" id="ARBA00004871"/>
    </source>
</evidence>
<dbReference type="InterPro" id="IPR046346">
    <property type="entry name" value="Aminoacid_DH-like_N_sf"/>
</dbReference>
<dbReference type="GO" id="GO:0050661">
    <property type="term" value="F:NADP binding"/>
    <property type="evidence" value="ECO:0007669"/>
    <property type="project" value="TreeGrafter"/>
</dbReference>